<gene>
    <name evidence="4" type="ORF">NCTC12195_02711</name>
</gene>
<proteinExistence type="inferred from homology"/>
<protein>
    <recommendedName>
        <fullName evidence="2">GTP cyclohydrolase 1 type 2 homolog</fullName>
    </recommendedName>
</protein>
<dbReference type="AlphaFoldDB" id="A0A380FJA3"/>
<reference evidence="4 5" key="1">
    <citation type="submission" date="2018-06" db="EMBL/GenBank/DDBJ databases">
        <authorList>
            <consortium name="Pathogen Informatics"/>
            <person name="Doyle S."/>
        </authorList>
    </citation>
    <scope>NUCLEOTIDE SEQUENCE [LARGE SCALE GENOMIC DNA]</scope>
    <source>
        <strain evidence="4 5">NCTC12195</strain>
    </source>
</reference>
<dbReference type="Proteomes" id="UP000255277">
    <property type="component" value="Unassembled WGS sequence"/>
</dbReference>
<organism evidence="4 5">
    <name type="scientific">Staphylococcus gallinarum</name>
    <dbReference type="NCBI Taxonomy" id="1293"/>
    <lineage>
        <taxon>Bacteria</taxon>
        <taxon>Bacillati</taxon>
        <taxon>Bacillota</taxon>
        <taxon>Bacilli</taxon>
        <taxon>Bacillales</taxon>
        <taxon>Staphylococcaceae</taxon>
        <taxon>Staphylococcus</taxon>
    </lineage>
</organism>
<evidence type="ECO:0000256" key="2">
    <source>
        <dbReference type="ARBA" id="ARBA00022112"/>
    </source>
</evidence>
<dbReference type="InterPro" id="IPR036069">
    <property type="entry name" value="DUF34/NIF3_sf"/>
</dbReference>
<dbReference type="GO" id="GO:0046872">
    <property type="term" value="F:metal ion binding"/>
    <property type="evidence" value="ECO:0007669"/>
    <property type="project" value="UniProtKB-KW"/>
</dbReference>
<accession>A0A380FJA3</accession>
<keyword evidence="3" id="KW-0479">Metal-binding</keyword>
<dbReference type="Gene3D" id="3.40.1390.30">
    <property type="entry name" value="NIF3 (NGG1p interacting factor 3)-like"/>
    <property type="match status" value="2"/>
</dbReference>
<name>A0A380FJA3_STAGA</name>
<evidence type="ECO:0000313" key="5">
    <source>
        <dbReference type="Proteomes" id="UP000255277"/>
    </source>
</evidence>
<dbReference type="InterPro" id="IPR002678">
    <property type="entry name" value="DUF34/NIF3"/>
</dbReference>
<dbReference type="Pfam" id="PF01784">
    <property type="entry name" value="DUF34_NIF3"/>
    <property type="match status" value="1"/>
</dbReference>
<dbReference type="SUPFAM" id="SSF102705">
    <property type="entry name" value="NIF3 (NGG1p interacting factor 3)-like"/>
    <property type="match status" value="1"/>
</dbReference>
<dbReference type="EMBL" id="UHDK01000001">
    <property type="protein sequence ID" value="SUM33254.1"/>
    <property type="molecule type" value="Genomic_DNA"/>
</dbReference>
<sequence length="52" mass="6183">MNKMVMEAIIRKIIQNNINLIAMHTNLDVYPKGVNAMFRRKVRFTKYANFKP</sequence>
<comment type="similarity">
    <text evidence="1">Belongs to the GTP cyclohydrolase I type 2/NIF3 family.</text>
</comment>
<feature type="binding site" evidence="3">
    <location>
        <position position="28"/>
    </location>
    <ligand>
        <name>a divalent metal cation</name>
        <dbReference type="ChEBI" id="CHEBI:60240"/>
        <label>1</label>
    </ligand>
</feature>
<evidence type="ECO:0000313" key="4">
    <source>
        <dbReference type="EMBL" id="SUM33254.1"/>
    </source>
</evidence>
<evidence type="ECO:0000256" key="1">
    <source>
        <dbReference type="ARBA" id="ARBA00006964"/>
    </source>
</evidence>
<evidence type="ECO:0000256" key="3">
    <source>
        <dbReference type="PIRSR" id="PIRSR602678-1"/>
    </source>
</evidence>